<evidence type="ECO:0000256" key="2">
    <source>
        <dbReference type="ARBA" id="ARBA00022989"/>
    </source>
</evidence>
<keyword evidence="3 4" id="KW-0472">Membrane</keyword>
<feature type="transmembrane region" description="Helical" evidence="4">
    <location>
        <begin position="12"/>
        <end position="38"/>
    </location>
</feature>
<evidence type="ECO:0000259" key="5">
    <source>
        <dbReference type="PROSITE" id="PS50850"/>
    </source>
</evidence>
<accession>M6HAN4</accession>
<sequence length="116" mass="12275">MIYGVSLILSGIFQSVVWIGISLLFCGLGAGLMFATSLRLASSLCTRENNGIVMASLTGFGSLGFFLGPISSVGLDRISTTWPPFIGSSSTAFVFGTAQILIVLVSIPFYKILNEK</sequence>
<dbReference type="EMBL" id="AFMF02000037">
    <property type="protein sequence ID" value="EMM94130.1"/>
    <property type="molecule type" value="Genomic_DNA"/>
</dbReference>
<dbReference type="Proteomes" id="UP000012089">
    <property type="component" value="Unassembled WGS sequence"/>
</dbReference>
<dbReference type="InterPro" id="IPR036259">
    <property type="entry name" value="MFS_trans_sf"/>
</dbReference>
<dbReference type="PROSITE" id="PS50850">
    <property type="entry name" value="MFS"/>
    <property type="match status" value="1"/>
</dbReference>
<comment type="caution">
    <text evidence="6">The sequence shown here is derived from an EMBL/GenBank/DDBJ whole genome shotgun (WGS) entry which is preliminary data.</text>
</comment>
<keyword evidence="2 4" id="KW-1133">Transmembrane helix</keyword>
<evidence type="ECO:0000256" key="3">
    <source>
        <dbReference type="ARBA" id="ARBA00023136"/>
    </source>
</evidence>
<proteinExistence type="predicted"/>
<evidence type="ECO:0000313" key="6">
    <source>
        <dbReference type="EMBL" id="EMM94130.1"/>
    </source>
</evidence>
<evidence type="ECO:0000256" key="1">
    <source>
        <dbReference type="ARBA" id="ARBA00022692"/>
    </source>
</evidence>
<keyword evidence="1 4" id="KW-0812">Transmembrane</keyword>
<dbReference type="InterPro" id="IPR020846">
    <property type="entry name" value="MFS_dom"/>
</dbReference>
<reference evidence="6 7" key="1">
    <citation type="submission" date="2013-01" db="EMBL/GenBank/DDBJ databases">
        <authorList>
            <person name="Harkins D.M."/>
            <person name="Durkin A.S."/>
            <person name="Brinkac L.M."/>
            <person name="Haft D.H."/>
            <person name="Selengut J.D."/>
            <person name="Sanka R."/>
            <person name="DePew J."/>
            <person name="Purushe J."/>
            <person name="Tulsiani S.M."/>
            <person name="Graham G.C."/>
            <person name="Burns M.-A."/>
            <person name="Dohnt M.F."/>
            <person name="Smythe L.D."/>
            <person name="McKay D.B."/>
            <person name="Craig S.B."/>
            <person name="Vinetz J.M."/>
            <person name="Sutton G.G."/>
            <person name="Nierman W.C."/>
            <person name="Fouts D.E."/>
        </authorList>
    </citation>
    <scope>NUCLEOTIDE SEQUENCE [LARGE SCALE GENOMIC DNA]</scope>
    <source>
        <strain evidence="6 7">LT2156</strain>
    </source>
</reference>
<name>M6HAN4_LEPIR</name>
<feature type="transmembrane region" description="Helical" evidence="4">
    <location>
        <begin position="50"/>
        <end position="70"/>
    </location>
</feature>
<dbReference type="AlphaFoldDB" id="M6HAN4"/>
<evidence type="ECO:0000256" key="4">
    <source>
        <dbReference type="SAM" id="Phobius"/>
    </source>
</evidence>
<dbReference type="SUPFAM" id="SSF103473">
    <property type="entry name" value="MFS general substrate transporter"/>
    <property type="match status" value="1"/>
</dbReference>
<protein>
    <recommendedName>
        <fullName evidence="5">Major facilitator superfamily (MFS) profile domain-containing protein</fullName>
    </recommendedName>
</protein>
<dbReference type="GO" id="GO:0022857">
    <property type="term" value="F:transmembrane transporter activity"/>
    <property type="evidence" value="ECO:0007669"/>
    <property type="project" value="InterPro"/>
</dbReference>
<organism evidence="6 7">
    <name type="scientific">Leptospira interrogans serovar Zanoni str. LT2156</name>
    <dbReference type="NCBI Taxonomy" id="1001601"/>
    <lineage>
        <taxon>Bacteria</taxon>
        <taxon>Pseudomonadati</taxon>
        <taxon>Spirochaetota</taxon>
        <taxon>Spirochaetia</taxon>
        <taxon>Leptospirales</taxon>
        <taxon>Leptospiraceae</taxon>
        <taxon>Leptospira</taxon>
    </lineage>
</organism>
<evidence type="ECO:0000313" key="7">
    <source>
        <dbReference type="Proteomes" id="UP000012089"/>
    </source>
</evidence>
<gene>
    <name evidence="6" type="ORF">LEP1GSC158_0127</name>
</gene>
<feature type="transmembrane region" description="Helical" evidence="4">
    <location>
        <begin position="90"/>
        <end position="110"/>
    </location>
</feature>
<feature type="domain" description="Major facilitator superfamily (MFS) profile" evidence="5">
    <location>
        <begin position="1"/>
        <end position="116"/>
    </location>
</feature>
<dbReference type="Gene3D" id="1.20.1250.20">
    <property type="entry name" value="MFS general substrate transporter like domains"/>
    <property type="match status" value="1"/>
</dbReference>